<organism evidence="2 3">
    <name type="scientific">Guyparkeria halophila</name>
    <dbReference type="NCBI Taxonomy" id="47960"/>
    <lineage>
        <taxon>Bacteria</taxon>
        <taxon>Pseudomonadati</taxon>
        <taxon>Pseudomonadota</taxon>
        <taxon>Gammaproteobacteria</taxon>
        <taxon>Chromatiales</taxon>
        <taxon>Thioalkalibacteraceae</taxon>
        <taxon>Guyparkeria</taxon>
    </lineage>
</organism>
<dbReference type="PANTHER" id="PTHR42966:SF2">
    <property type="entry name" value="PSEUDAMINIC ACID SYNTHASE"/>
    <property type="match status" value="1"/>
</dbReference>
<dbReference type="PROSITE" id="PS50844">
    <property type="entry name" value="AFP_LIKE"/>
    <property type="match status" value="1"/>
</dbReference>
<dbReference type="SUPFAM" id="SSF51269">
    <property type="entry name" value="AFP III-like domain"/>
    <property type="match status" value="1"/>
</dbReference>
<dbReference type="InterPro" id="IPR057736">
    <property type="entry name" value="SAF_PseI/NeuA/NeuB"/>
</dbReference>
<dbReference type="InterPro" id="IPR051690">
    <property type="entry name" value="PseI-like"/>
</dbReference>
<dbReference type="InterPro" id="IPR020030">
    <property type="entry name" value="Pseudaminic_synth_PseI"/>
</dbReference>
<dbReference type="InterPro" id="IPR006190">
    <property type="entry name" value="SAF_AFP_Neu5Ac"/>
</dbReference>
<evidence type="ECO:0000313" key="2">
    <source>
        <dbReference type="EMBL" id="QGT78057.1"/>
    </source>
</evidence>
<dbReference type="PANTHER" id="PTHR42966">
    <property type="entry name" value="N-ACETYLNEURAMINATE SYNTHASE"/>
    <property type="match status" value="1"/>
</dbReference>
<dbReference type="Gene3D" id="3.90.1210.10">
    <property type="entry name" value="Antifreeze-like/N-acetylneuraminic acid synthase C-terminal domain"/>
    <property type="match status" value="1"/>
</dbReference>
<dbReference type="AlphaFoldDB" id="A0A6I6D1P3"/>
<dbReference type="Proteomes" id="UP000427716">
    <property type="component" value="Chromosome"/>
</dbReference>
<evidence type="ECO:0000313" key="3">
    <source>
        <dbReference type="Proteomes" id="UP000427716"/>
    </source>
</evidence>
<proteinExistence type="predicted"/>
<protein>
    <submittedName>
        <fullName evidence="2">Pseudaminic acid synthase</fullName>
        <ecNumber evidence="2">2.5.1.97</ecNumber>
    </submittedName>
</protein>
<dbReference type="InterPro" id="IPR013974">
    <property type="entry name" value="SAF"/>
</dbReference>
<dbReference type="CDD" id="cd11615">
    <property type="entry name" value="SAF_NeuB_like"/>
    <property type="match status" value="1"/>
</dbReference>
<dbReference type="EMBL" id="CP046415">
    <property type="protein sequence ID" value="QGT78057.1"/>
    <property type="molecule type" value="Genomic_DNA"/>
</dbReference>
<dbReference type="SMART" id="SM00858">
    <property type="entry name" value="SAF"/>
    <property type="match status" value="1"/>
</dbReference>
<accession>A0A6I6D1P3</accession>
<dbReference type="Pfam" id="PF08666">
    <property type="entry name" value="SAF"/>
    <property type="match status" value="1"/>
</dbReference>
<feature type="domain" description="AFP-like" evidence="1">
    <location>
        <begin position="290"/>
        <end position="348"/>
    </location>
</feature>
<dbReference type="Pfam" id="PF03102">
    <property type="entry name" value="NeuB"/>
    <property type="match status" value="1"/>
</dbReference>
<dbReference type="SUPFAM" id="SSF51569">
    <property type="entry name" value="Aldolase"/>
    <property type="match status" value="1"/>
</dbReference>
<gene>
    <name evidence="2" type="primary">pseI</name>
    <name evidence="2" type="ORF">GM160_03635</name>
</gene>
<dbReference type="InterPro" id="IPR013785">
    <property type="entry name" value="Aldolase_TIM"/>
</dbReference>
<dbReference type="GO" id="GO:0047444">
    <property type="term" value="F:N-acylneuraminate-9-phosphate synthase activity"/>
    <property type="evidence" value="ECO:0007669"/>
    <property type="project" value="TreeGrafter"/>
</dbReference>
<dbReference type="GO" id="GO:0016051">
    <property type="term" value="P:carbohydrate biosynthetic process"/>
    <property type="evidence" value="ECO:0007669"/>
    <property type="project" value="InterPro"/>
</dbReference>
<dbReference type="InterPro" id="IPR013132">
    <property type="entry name" value="PseI/NeuA/B-like_N"/>
</dbReference>
<dbReference type="Gene3D" id="3.20.20.70">
    <property type="entry name" value="Aldolase class I"/>
    <property type="match status" value="1"/>
</dbReference>
<dbReference type="EC" id="2.5.1.97" evidence="2"/>
<dbReference type="InterPro" id="IPR036732">
    <property type="entry name" value="AFP_Neu5c_C_sf"/>
</dbReference>
<evidence type="ECO:0000259" key="1">
    <source>
        <dbReference type="PROSITE" id="PS50844"/>
    </source>
</evidence>
<name>A0A6I6D1P3_9GAMM</name>
<keyword evidence="2" id="KW-0808">Transferase</keyword>
<sequence length="351" mass="38069">MQHVSKSFEIDGRPIGPGEPTYVIAEMSANHGQDYGKAVELVHAAKQAGADAIKLQTYTADTLTLDCKKPVFEAKGAWQGQYLHDLYAGAYMPWEWHEPLQELAKSIGLTLFSSPFDPTAVDLLESLDMPAYKIASPELIDLPLIRRVATTGKPVIISTGNGTLAEINEAVQAALSGGGRDIALLKCTSTYPAPPEDTHLRTIPHMASAFGCPVGLSDHTLGTAVPIASVALGASIVEKHFVLSKDDETADSFFSVTPEELGEMVQSIRIAEQAVGRVDYPLEPRPAQRSLIAVRDIRKGEPLTTDNIRSLRPGGGLPPKEIERVVERRATFDIERGTPLEWSMIGDRRPV</sequence>
<reference evidence="2 3" key="1">
    <citation type="submission" date="2019-11" db="EMBL/GenBank/DDBJ databases">
        <authorList>
            <person name="Zhang J."/>
            <person name="Sun C."/>
        </authorList>
    </citation>
    <scope>NUCLEOTIDE SEQUENCE [LARGE SCALE GENOMIC DNA]</scope>
    <source>
        <strain evidence="3">sp2</strain>
    </source>
</reference>
<dbReference type="KEGG" id="ghl:GM160_03635"/>
<keyword evidence="3" id="KW-1185">Reference proteome</keyword>
<dbReference type="NCBIfam" id="TIGR03586">
    <property type="entry name" value="PseI"/>
    <property type="match status" value="1"/>
</dbReference>
<dbReference type="RefSeq" id="WP_156573281.1">
    <property type="nucleotide sequence ID" value="NZ_CP046415.1"/>
</dbReference>